<dbReference type="KEGG" id="pect:BN1012_Phect1620"/>
<dbReference type="AlphaFoldDB" id="X5MFH9"/>
<evidence type="ECO:0000256" key="1">
    <source>
        <dbReference type="SAM" id="Phobius"/>
    </source>
</evidence>
<dbReference type="HOGENOM" id="CLU_060523_0_0_5"/>
<reference evidence="2 3" key="1">
    <citation type="journal article" date="2014" name="Front. Genet.">
        <title>Genome and metabolic network of "Candidatus Phaeomarinobacter ectocarpi" Ec32, a new candidate genus of Alphaproteobacteria frequently associated with brown algae.</title>
        <authorList>
            <person name="Dittami S.M."/>
            <person name="Barbeyron T."/>
            <person name="Boyen C."/>
            <person name="Cambefort J."/>
            <person name="Collet G."/>
            <person name="Delage L."/>
            <person name="Gobet A."/>
            <person name="Groisillier A."/>
            <person name="Leblanc C."/>
            <person name="Michel G."/>
            <person name="Scornet D."/>
            <person name="Siegel A."/>
            <person name="Tapia J.E."/>
            <person name="Tonon T."/>
        </authorList>
    </citation>
    <scope>NUCLEOTIDE SEQUENCE [LARGE SCALE GENOMIC DNA]</scope>
    <source>
        <strain evidence="2 3">Ec32</strain>
    </source>
</reference>
<dbReference type="Proteomes" id="UP000032160">
    <property type="component" value="Chromosome I"/>
</dbReference>
<dbReference type="STRING" id="1458461.BN1012_Phect1620"/>
<proteinExistence type="predicted"/>
<dbReference type="PATRIC" id="fig|1458461.3.peg.1619"/>
<dbReference type="OrthoDB" id="7594726at2"/>
<evidence type="ECO:0008006" key="4">
    <source>
        <dbReference type="Google" id="ProtNLM"/>
    </source>
</evidence>
<keyword evidence="3" id="KW-1185">Reference proteome</keyword>
<dbReference type="EMBL" id="HG966617">
    <property type="protein sequence ID" value="CDO59834.1"/>
    <property type="molecule type" value="Genomic_DNA"/>
</dbReference>
<dbReference type="InterPro" id="IPR016936">
    <property type="entry name" value="UCP029693"/>
</dbReference>
<gene>
    <name evidence="2" type="ORF">BN1012_Phect1620</name>
</gene>
<evidence type="ECO:0000313" key="2">
    <source>
        <dbReference type="EMBL" id="CDO59834.1"/>
    </source>
</evidence>
<dbReference type="Pfam" id="PF10095">
    <property type="entry name" value="DUF2333"/>
    <property type="match status" value="1"/>
</dbReference>
<accession>X5MFH9</accession>
<evidence type="ECO:0000313" key="3">
    <source>
        <dbReference type="Proteomes" id="UP000032160"/>
    </source>
</evidence>
<keyword evidence="1" id="KW-0472">Membrane</keyword>
<name>X5MFH9_9HYPH</name>
<feature type="transmembrane region" description="Helical" evidence="1">
    <location>
        <begin position="51"/>
        <end position="68"/>
    </location>
</feature>
<keyword evidence="1" id="KW-0812">Transmembrane</keyword>
<organism evidence="2 3">
    <name type="scientific">Candidatus Phaeomarinibacter ectocarpi</name>
    <dbReference type="NCBI Taxonomy" id="1458461"/>
    <lineage>
        <taxon>Bacteria</taxon>
        <taxon>Pseudomonadati</taxon>
        <taxon>Pseudomonadota</taxon>
        <taxon>Alphaproteobacteria</taxon>
        <taxon>Hyphomicrobiales</taxon>
        <taxon>Parvibaculaceae</taxon>
        <taxon>Candidatus Phaeomarinibacter</taxon>
    </lineage>
</organism>
<sequence>MGMLDKARDSAQSLRNKWAYRDTGSTVGTPAGKSGRSWVPNIEGVWLRRSAIILAILLIVYYPLGAWWTHKVDDNLNFEIQTEVLPGQSRAVAITADLIDREVNQNNWVANNPFFLPASILDNMPNFQKGVIAALARFSFELTDQLGRTRGSSEADSDLQSAAGLLQYPGDVWVWDPTVSLAPTATSEAQYRQAMRKLRTYNSRLAAGDATFQKRADNLLATLDRIALDIGSTSAVLDRHVLERSGFALDSQADDVFYFTKGQVYGYALILRELRRDFDALIVERELGDAWDELTLSMEQTVDLNPWVIIDGAPDSQFVPSHLSAQGFYLLRARTQLREITNILLK</sequence>
<dbReference type="RefSeq" id="WP_052535523.1">
    <property type="nucleotide sequence ID" value="NZ_HG966617.1"/>
</dbReference>
<keyword evidence="1" id="KW-1133">Transmembrane helix</keyword>
<protein>
    <recommendedName>
        <fullName evidence="4">DUF2333 family protein</fullName>
    </recommendedName>
</protein>